<dbReference type="Gene3D" id="2.60.120.10">
    <property type="entry name" value="Jelly Rolls"/>
    <property type="match status" value="1"/>
</dbReference>
<accession>D7DN66</accession>
<dbReference type="EMBL" id="CP002056">
    <property type="protein sequence ID" value="ADI29005.1"/>
    <property type="molecule type" value="Genomic_DNA"/>
</dbReference>
<dbReference type="Pfam" id="PF00027">
    <property type="entry name" value="cNMP_binding"/>
    <property type="match status" value="1"/>
</dbReference>
<reference evidence="4" key="1">
    <citation type="submission" date="2010-05" db="EMBL/GenBank/DDBJ databases">
        <title>Complete sequence of Methylotenera sp. 301.</title>
        <authorList>
            <person name="Lucas S."/>
            <person name="Copeland A."/>
            <person name="Lapidus A."/>
            <person name="Cheng J.-F."/>
            <person name="Bruce D."/>
            <person name="Goodwin L."/>
            <person name="Pitluck S."/>
            <person name="Clum A."/>
            <person name="Land M."/>
            <person name="Hauser L."/>
            <person name="Kyrpides N."/>
            <person name="Ivanova N."/>
            <person name="Chistoservova L."/>
            <person name="Kalyuzhnaya M."/>
            <person name="Woyke T."/>
        </authorList>
    </citation>
    <scope>NUCLEOTIDE SEQUENCE [LARGE SCALE GENOMIC DNA]</scope>
    <source>
        <strain evidence="4">301</strain>
    </source>
</reference>
<name>D7DN66_METV0</name>
<proteinExistence type="predicted"/>
<evidence type="ECO:0000313" key="3">
    <source>
        <dbReference type="EMBL" id="ADI29005.1"/>
    </source>
</evidence>
<dbReference type="STRING" id="666681.M301_0621"/>
<dbReference type="SUPFAM" id="SSF52821">
    <property type="entry name" value="Rhodanese/Cell cycle control phosphatase"/>
    <property type="match status" value="1"/>
</dbReference>
<dbReference type="OrthoDB" id="9814704at2"/>
<feature type="domain" description="Rhodanese" evidence="2">
    <location>
        <begin position="279"/>
        <end position="353"/>
    </location>
</feature>
<dbReference type="Proteomes" id="UP000000383">
    <property type="component" value="Chromosome"/>
</dbReference>
<evidence type="ECO:0000313" key="4">
    <source>
        <dbReference type="Proteomes" id="UP000000383"/>
    </source>
</evidence>
<dbReference type="InterPro" id="IPR001763">
    <property type="entry name" value="Rhodanese-like_dom"/>
</dbReference>
<feature type="domain" description="Cyclic nucleotide-binding" evidence="1">
    <location>
        <begin position="158"/>
        <end position="262"/>
    </location>
</feature>
<dbReference type="HOGENOM" id="CLU_050367_0_0_4"/>
<evidence type="ECO:0000259" key="1">
    <source>
        <dbReference type="PROSITE" id="PS50042"/>
    </source>
</evidence>
<dbReference type="Gene3D" id="3.40.250.10">
    <property type="entry name" value="Rhodanese-like domain"/>
    <property type="match status" value="1"/>
</dbReference>
<dbReference type="InterPro" id="IPR018490">
    <property type="entry name" value="cNMP-bd_dom_sf"/>
</dbReference>
<keyword evidence="4" id="KW-1185">Reference proteome</keyword>
<dbReference type="eggNOG" id="COG2905">
    <property type="taxonomic scope" value="Bacteria"/>
</dbReference>
<protein>
    <submittedName>
        <fullName evidence="3">Cyclic nucleotide-binding protein</fullName>
    </submittedName>
</protein>
<dbReference type="SMART" id="SM00100">
    <property type="entry name" value="cNMP"/>
    <property type="match status" value="1"/>
</dbReference>
<dbReference type="SMART" id="SM00450">
    <property type="entry name" value="RHOD"/>
    <property type="match status" value="1"/>
</dbReference>
<dbReference type="KEGG" id="meh:M301_0621"/>
<organism evidence="3 4">
    <name type="scientific">Methylotenera versatilis (strain 301)</name>
    <dbReference type="NCBI Taxonomy" id="666681"/>
    <lineage>
        <taxon>Bacteria</taxon>
        <taxon>Pseudomonadati</taxon>
        <taxon>Pseudomonadota</taxon>
        <taxon>Betaproteobacteria</taxon>
        <taxon>Nitrosomonadales</taxon>
        <taxon>Methylophilaceae</taxon>
        <taxon>Methylotenera</taxon>
    </lineage>
</organism>
<dbReference type="PROSITE" id="PS50042">
    <property type="entry name" value="CNMP_BINDING_3"/>
    <property type="match status" value="1"/>
</dbReference>
<dbReference type="PANTHER" id="PTHR43031">
    <property type="entry name" value="FAD-DEPENDENT OXIDOREDUCTASE"/>
    <property type="match status" value="1"/>
</dbReference>
<sequence length="358" mass="39563">MAIADSSLLEHLEPIARLSAGRRKELAALCFIEKVNQDIDPMRMNMAKAAQAMYLIKGDLGLRYDDGRKVRLRGGTEVTKHPVNADPKITDTIALTDIEILRIDMDLLDIMMTWDQLSNNDNPAKTAQSSITEKSARSVGDWINETSVFSAFNLQSGIFSRLPAANVEEMFKRMTSITVTAGQVVIQQGGEGDYYYLIQRGCAQVTRIVDSSQPALMLAELNEGGAFGEDALVSDNKRNATLTMKTDGELLRLNKKDFVELLKAPIINQINLLEAQSKVSNGAVWVDVRLPSEYKYEHIDGAINLPLNEIRRLANSLNKDKEYILYCQTGRRSSAGAFVLAQSGVKAFVLTGGTRNKS</sequence>
<dbReference type="InterPro" id="IPR000595">
    <property type="entry name" value="cNMP-bd_dom"/>
</dbReference>
<gene>
    <name evidence="3" type="ordered locus">M301_0621</name>
</gene>
<dbReference type="CDD" id="cd00038">
    <property type="entry name" value="CAP_ED"/>
    <property type="match status" value="1"/>
</dbReference>
<dbReference type="PANTHER" id="PTHR43031:SF18">
    <property type="entry name" value="RHODANESE-RELATED SULFURTRANSFERASES"/>
    <property type="match status" value="1"/>
</dbReference>
<dbReference type="RefSeq" id="WP_013147321.1">
    <property type="nucleotide sequence ID" value="NC_014207.1"/>
</dbReference>
<dbReference type="InterPro" id="IPR036873">
    <property type="entry name" value="Rhodanese-like_dom_sf"/>
</dbReference>
<dbReference type="eggNOG" id="COG0607">
    <property type="taxonomic scope" value="Bacteria"/>
</dbReference>
<dbReference type="InterPro" id="IPR014710">
    <property type="entry name" value="RmlC-like_jellyroll"/>
</dbReference>
<dbReference type="InterPro" id="IPR050229">
    <property type="entry name" value="GlpE_sulfurtransferase"/>
</dbReference>
<dbReference type="AlphaFoldDB" id="D7DN66"/>
<evidence type="ECO:0000259" key="2">
    <source>
        <dbReference type="PROSITE" id="PS50206"/>
    </source>
</evidence>
<dbReference type="PROSITE" id="PS50206">
    <property type="entry name" value="RHODANESE_3"/>
    <property type="match status" value="1"/>
</dbReference>
<dbReference type="SUPFAM" id="SSF51206">
    <property type="entry name" value="cAMP-binding domain-like"/>
    <property type="match status" value="1"/>
</dbReference>
<reference evidence="3 4" key="2">
    <citation type="journal article" date="2011" name="J. Bacteriol.">
        <title>Genomes of three methylotrophs from a single niche uncover genetic and metabolic divergence of Methylophilaceae.</title>
        <authorList>
            <person name="Lapidus A."/>
            <person name="Clum A."/>
            <person name="Labutti K."/>
            <person name="Kaluzhnaya M.G."/>
            <person name="Lim S."/>
            <person name="Beck D.A."/>
            <person name="Glavina Del Rio T."/>
            <person name="Nolan M."/>
            <person name="Mavromatis K."/>
            <person name="Huntemann M."/>
            <person name="Lucas S."/>
            <person name="Lidstrom M.E."/>
            <person name="Ivanova N."/>
            <person name="Chistoserdova L."/>
        </authorList>
    </citation>
    <scope>NUCLEOTIDE SEQUENCE [LARGE SCALE GENOMIC DNA]</scope>
    <source>
        <strain evidence="3 4">301</strain>
    </source>
</reference>
<dbReference type="Pfam" id="PF00581">
    <property type="entry name" value="Rhodanese"/>
    <property type="match status" value="1"/>
</dbReference>
<dbReference type="CDD" id="cd00158">
    <property type="entry name" value="RHOD"/>
    <property type="match status" value="1"/>
</dbReference>